<protein>
    <submittedName>
        <fullName evidence="1">Uncharacterized protein</fullName>
    </submittedName>
</protein>
<keyword evidence="2" id="KW-1185">Reference proteome</keyword>
<dbReference type="EMBL" id="JBHTLU010000009">
    <property type="protein sequence ID" value="MFD1219330.1"/>
    <property type="molecule type" value="Genomic_DNA"/>
</dbReference>
<evidence type="ECO:0000313" key="1">
    <source>
        <dbReference type="EMBL" id="MFD1219330.1"/>
    </source>
</evidence>
<reference evidence="2" key="1">
    <citation type="journal article" date="2019" name="Int. J. Syst. Evol. Microbiol.">
        <title>The Global Catalogue of Microorganisms (GCM) 10K type strain sequencing project: providing services to taxonomists for standard genome sequencing and annotation.</title>
        <authorList>
            <consortium name="The Broad Institute Genomics Platform"/>
            <consortium name="The Broad Institute Genome Sequencing Center for Infectious Disease"/>
            <person name="Wu L."/>
            <person name="Ma J."/>
        </authorList>
    </citation>
    <scope>NUCLEOTIDE SEQUENCE [LARGE SCALE GENOMIC DNA]</scope>
    <source>
        <strain evidence="2">CCUG 53270</strain>
    </source>
</reference>
<evidence type="ECO:0000313" key="2">
    <source>
        <dbReference type="Proteomes" id="UP001597180"/>
    </source>
</evidence>
<dbReference type="Proteomes" id="UP001597180">
    <property type="component" value="Unassembled WGS sequence"/>
</dbReference>
<name>A0ABW3UI86_9BACL</name>
<organism evidence="1 2">
    <name type="scientific">Paenibacillus vulneris</name>
    <dbReference type="NCBI Taxonomy" id="1133364"/>
    <lineage>
        <taxon>Bacteria</taxon>
        <taxon>Bacillati</taxon>
        <taxon>Bacillota</taxon>
        <taxon>Bacilli</taxon>
        <taxon>Bacillales</taxon>
        <taxon>Paenibacillaceae</taxon>
        <taxon>Paenibacillus</taxon>
    </lineage>
</organism>
<gene>
    <name evidence="1" type="ORF">ACFQ4B_04305</name>
</gene>
<comment type="caution">
    <text evidence="1">The sequence shown here is derived from an EMBL/GenBank/DDBJ whole genome shotgun (WGS) entry which is preliminary data.</text>
</comment>
<proteinExistence type="predicted"/>
<sequence length="83" mass="9146">MNGGRDKAGHRSAYAYRQAPFANEVDAFPDGEGQREWYRGGRRPVVSSVEAAGFLFFTGSPCKLSQSSRYFGGMVPQSDMSIF</sequence>
<dbReference type="RefSeq" id="WP_345585178.1">
    <property type="nucleotide sequence ID" value="NZ_BAABJG010000002.1"/>
</dbReference>
<accession>A0ABW3UI86</accession>